<sequence length="31" mass="3575">SNIPEKKTNHQKYQSNEIQTDCLSITVPNIM</sequence>
<dbReference type="AlphaFoldDB" id="A0A815XL47"/>
<protein>
    <submittedName>
        <fullName evidence="1">Uncharacterized protein</fullName>
    </submittedName>
</protein>
<proteinExistence type="predicted"/>
<name>A0A815XL47_ADIRI</name>
<accession>A0A815XL47</accession>
<feature type="non-terminal residue" evidence="1">
    <location>
        <position position="31"/>
    </location>
</feature>
<reference evidence="1" key="1">
    <citation type="submission" date="2021-02" db="EMBL/GenBank/DDBJ databases">
        <authorList>
            <person name="Nowell W R."/>
        </authorList>
    </citation>
    <scope>NUCLEOTIDE SEQUENCE</scope>
</reference>
<comment type="caution">
    <text evidence="1">The sequence shown here is derived from an EMBL/GenBank/DDBJ whole genome shotgun (WGS) entry which is preliminary data.</text>
</comment>
<evidence type="ECO:0000313" key="1">
    <source>
        <dbReference type="EMBL" id="CAF1558950.1"/>
    </source>
</evidence>
<evidence type="ECO:0000313" key="2">
    <source>
        <dbReference type="Proteomes" id="UP000663852"/>
    </source>
</evidence>
<gene>
    <name evidence="1" type="ORF">EDS130_LOCUS46467</name>
</gene>
<organism evidence="1 2">
    <name type="scientific">Adineta ricciae</name>
    <name type="common">Rotifer</name>
    <dbReference type="NCBI Taxonomy" id="249248"/>
    <lineage>
        <taxon>Eukaryota</taxon>
        <taxon>Metazoa</taxon>
        <taxon>Spiralia</taxon>
        <taxon>Gnathifera</taxon>
        <taxon>Rotifera</taxon>
        <taxon>Eurotatoria</taxon>
        <taxon>Bdelloidea</taxon>
        <taxon>Adinetida</taxon>
        <taxon>Adinetidae</taxon>
        <taxon>Adineta</taxon>
    </lineage>
</organism>
<dbReference type="Proteomes" id="UP000663852">
    <property type="component" value="Unassembled WGS sequence"/>
</dbReference>
<dbReference type="EMBL" id="CAJNOJ010002311">
    <property type="protein sequence ID" value="CAF1558950.1"/>
    <property type="molecule type" value="Genomic_DNA"/>
</dbReference>